<dbReference type="EMBL" id="JYIY01000056">
    <property type="protein sequence ID" value="KJL39441.1"/>
    <property type="molecule type" value="Genomic_DNA"/>
</dbReference>
<comment type="caution">
    <text evidence="1">The sequence shown here is derived from an EMBL/GenBank/DDBJ whole genome shotgun (WGS) entry which is preliminary data.</text>
</comment>
<dbReference type="Proteomes" id="UP000033451">
    <property type="component" value="Unassembled WGS sequence"/>
</dbReference>
<evidence type="ECO:0000313" key="2">
    <source>
        <dbReference type="Proteomes" id="UP000033451"/>
    </source>
</evidence>
<dbReference type="AlphaFoldDB" id="A0A0F0LYV4"/>
<sequence length="326" mass="35860">MDVPAARRAIRTRAALLRFGMAERELSRRVESGSLRRLGRGLYADATSIDALRPEDRHLVHIAAVDRRESGAAHVFSHLSAAVLHGLPVYGTRTHPVHVSSTAVDGRVSAHPRIARHRRDLDPVHVTSVGGVRCTDLALTVADVLATESPEIAVSVIDAALRGVAWVDSSHTYDDVAHDGFCREVAAHLPPGRRGVRRARRILEMADGRAQLPAESVSRLRLLDAGFARPRLQVPVGGPRGETFYVDMSLDDVDAWAEVDGRAKYADPALRGPDVSMEQVLWREKEREDWIRGVTGRRVIRWGSADIATPDRFLARLAAFGVRPPH</sequence>
<evidence type="ECO:0000313" key="1">
    <source>
        <dbReference type="EMBL" id="KJL39441.1"/>
    </source>
</evidence>
<evidence type="ECO:0008006" key="3">
    <source>
        <dbReference type="Google" id="ProtNLM"/>
    </source>
</evidence>
<dbReference type="PATRIC" id="fig|400772.4.peg.544"/>
<keyword evidence="2" id="KW-1185">Reference proteome</keyword>
<dbReference type="OrthoDB" id="5517693at2"/>
<accession>A0A0F0LYV4</accession>
<gene>
    <name evidence="1" type="ORF">RR49_00512</name>
</gene>
<proteinExistence type="predicted"/>
<dbReference type="RefSeq" id="WP_045246424.1">
    <property type="nucleotide sequence ID" value="NZ_JYIY01000056.1"/>
</dbReference>
<reference evidence="1 2" key="1">
    <citation type="submission" date="2015-02" db="EMBL/GenBank/DDBJ databases">
        <title>Draft genome sequences of ten Microbacterium spp. with emphasis on heavy metal contaminated environments.</title>
        <authorList>
            <person name="Corretto E."/>
        </authorList>
    </citation>
    <scope>NUCLEOTIDE SEQUENCE [LARGE SCALE GENOMIC DNA]</scope>
    <source>
        <strain evidence="1 2">DSM 18659</strain>
    </source>
</reference>
<name>A0A0F0LYV4_9MICO</name>
<protein>
    <recommendedName>
        <fullName evidence="3">Transcriptional regulator, AbiEi antitoxin, Type IV TA system</fullName>
    </recommendedName>
</protein>
<organism evidence="1 2">
    <name type="scientific">Microbacterium ginsengisoli</name>
    <dbReference type="NCBI Taxonomy" id="400772"/>
    <lineage>
        <taxon>Bacteria</taxon>
        <taxon>Bacillati</taxon>
        <taxon>Actinomycetota</taxon>
        <taxon>Actinomycetes</taxon>
        <taxon>Micrococcales</taxon>
        <taxon>Microbacteriaceae</taxon>
        <taxon>Microbacterium</taxon>
    </lineage>
</organism>